<comment type="similarity">
    <text evidence="3 12">Belongs to the CcmD/CycX/HelD family.</text>
</comment>
<organism evidence="13">
    <name type="scientific">Aurantimonas coralicida</name>
    <dbReference type="NCBI Taxonomy" id="182270"/>
    <lineage>
        <taxon>Bacteria</taxon>
        <taxon>Pseudomonadati</taxon>
        <taxon>Pseudomonadota</taxon>
        <taxon>Alphaproteobacteria</taxon>
        <taxon>Hyphomicrobiales</taxon>
        <taxon>Aurantimonadaceae</taxon>
        <taxon>Aurantimonas</taxon>
    </lineage>
</organism>
<reference evidence="13" key="1">
    <citation type="journal article" date="2015" name="Proc. Natl. Acad. Sci. U.S.A.">
        <title>Bacterial clade with the ribosomal RNA operon on a small plasmid rather than the chromosome.</title>
        <authorList>
            <person name="Anda M."/>
            <person name="Ohtsubo Y."/>
            <person name="Okubo T."/>
            <person name="Sugawara M."/>
            <person name="Nagata Y."/>
            <person name="Tsuda M."/>
            <person name="Minamisawa K."/>
            <person name="Mitsui H."/>
        </authorList>
    </citation>
    <scope>NUCLEOTIDE SEQUENCE</scope>
    <source>
        <strain evidence="13">DSM 14790</strain>
    </source>
</reference>
<evidence type="ECO:0000256" key="3">
    <source>
        <dbReference type="ARBA" id="ARBA00008741"/>
    </source>
</evidence>
<name>A0A0P0YZ51_9HYPH</name>
<protein>
    <recommendedName>
        <fullName evidence="4 12">Heme exporter protein D</fullName>
    </recommendedName>
</protein>
<evidence type="ECO:0000256" key="4">
    <source>
        <dbReference type="ARBA" id="ARBA00016461"/>
    </source>
</evidence>
<evidence type="ECO:0000313" key="13">
    <source>
        <dbReference type="EMBL" id="BAT26581.1"/>
    </source>
</evidence>
<dbReference type="InterPro" id="IPR007078">
    <property type="entry name" value="Haem_export_protD_CcmD"/>
</dbReference>
<comment type="function">
    <text evidence="1 12">Required for the export of heme to the periplasm for the biogenesis of c-type cytochromes.</text>
</comment>
<dbReference type="GO" id="GO:0017004">
    <property type="term" value="P:cytochrome complex assembly"/>
    <property type="evidence" value="ECO:0007669"/>
    <property type="project" value="UniProtKB-KW"/>
</dbReference>
<dbReference type="NCBIfam" id="TIGR03141">
    <property type="entry name" value="cytochro_ccmD"/>
    <property type="match status" value="1"/>
</dbReference>
<evidence type="ECO:0000256" key="2">
    <source>
        <dbReference type="ARBA" id="ARBA00004377"/>
    </source>
</evidence>
<evidence type="ECO:0000256" key="9">
    <source>
        <dbReference type="ARBA" id="ARBA00022748"/>
    </source>
</evidence>
<keyword evidence="5 12" id="KW-0813">Transport</keyword>
<evidence type="ECO:0000256" key="1">
    <source>
        <dbReference type="ARBA" id="ARBA00002442"/>
    </source>
</evidence>
<keyword evidence="6 12" id="KW-1003">Cell membrane</keyword>
<dbReference type="RefSeq" id="WP_024351876.1">
    <property type="nucleotide sequence ID" value="NZ_BBWN01000042.1"/>
</dbReference>
<dbReference type="GO" id="GO:0015886">
    <property type="term" value="P:heme transport"/>
    <property type="evidence" value="ECO:0007669"/>
    <property type="project" value="InterPro"/>
</dbReference>
<evidence type="ECO:0000256" key="8">
    <source>
        <dbReference type="ARBA" id="ARBA00022692"/>
    </source>
</evidence>
<proteinExistence type="inferred from homology"/>
<evidence type="ECO:0000256" key="12">
    <source>
        <dbReference type="RuleBase" id="RU363101"/>
    </source>
</evidence>
<dbReference type="GO" id="GO:0005886">
    <property type="term" value="C:plasma membrane"/>
    <property type="evidence" value="ECO:0007669"/>
    <property type="project" value="UniProtKB-SubCell"/>
</dbReference>
<dbReference type="AlphaFoldDB" id="A0A0P0YZ51"/>
<comment type="subcellular location">
    <subcellularLocation>
        <location evidence="2 12">Cell inner membrane</location>
        <topology evidence="2 12">Single-pass membrane protein</topology>
    </subcellularLocation>
</comment>
<keyword evidence="10 12" id="KW-1133">Transmembrane helix</keyword>
<feature type="transmembrane region" description="Helical" evidence="12">
    <location>
        <begin position="6"/>
        <end position="29"/>
    </location>
</feature>
<evidence type="ECO:0000256" key="10">
    <source>
        <dbReference type="ARBA" id="ARBA00022989"/>
    </source>
</evidence>
<evidence type="ECO:0000256" key="11">
    <source>
        <dbReference type="ARBA" id="ARBA00023136"/>
    </source>
</evidence>
<keyword evidence="9 12" id="KW-0201">Cytochrome c-type biogenesis</keyword>
<evidence type="ECO:0000256" key="7">
    <source>
        <dbReference type="ARBA" id="ARBA00022519"/>
    </source>
</evidence>
<dbReference type="Pfam" id="PF04995">
    <property type="entry name" value="CcmD"/>
    <property type="match status" value="1"/>
</dbReference>
<dbReference type="EMBL" id="LC066372">
    <property type="protein sequence ID" value="BAT26581.1"/>
    <property type="molecule type" value="Genomic_DNA"/>
</dbReference>
<keyword evidence="11 12" id="KW-0472">Membrane</keyword>
<evidence type="ECO:0000256" key="6">
    <source>
        <dbReference type="ARBA" id="ARBA00022475"/>
    </source>
</evidence>
<evidence type="ECO:0000256" key="5">
    <source>
        <dbReference type="ARBA" id="ARBA00022448"/>
    </source>
</evidence>
<accession>A0A0P0YZ51</accession>
<sequence length="63" mass="6706">MQNDYIGFIGSAYAISVLALVGIAAWVFLDARAQKRALKDLEARGIRRRSAAAAPVSGAEATR</sequence>
<keyword evidence="8 12" id="KW-0812">Transmembrane</keyword>
<keyword evidence="7 12" id="KW-0997">Cell inner membrane</keyword>